<dbReference type="AlphaFoldDB" id="A0A1Q8ZJV7"/>
<sequence>MATVGEIRTRSSKYLVCILEINTFSLVVPATGEEPRIV</sequence>
<gene>
    <name evidence="1" type="ORF">AK812_SmicGene48893</name>
</gene>
<dbReference type="Proteomes" id="UP000186817">
    <property type="component" value="Unassembled WGS sequence"/>
</dbReference>
<dbReference type="EMBL" id="LSRX01009200">
    <property type="protein sequence ID" value="OLP29149.1"/>
    <property type="molecule type" value="Genomic_DNA"/>
</dbReference>
<feature type="non-terminal residue" evidence="1">
    <location>
        <position position="38"/>
    </location>
</feature>
<evidence type="ECO:0000313" key="2">
    <source>
        <dbReference type="Proteomes" id="UP000186817"/>
    </source>
</evidence>
<proteinExistence type="predicted"/>
<comment type="caution">
    <text evidence="1">The sequence shown here is derived from an EMBL/GenBank/DDBJ whole genome shotgun (WGS) entry which is preliminary data.</text>
</comment>
<evidence type="ECO:0000313" key="1">
    <source>
        <dbReference type="EMBL" id="OLP29149.1"/>
    </source>
</evidence>
<protein>
    <submittedName>
        <fullName evidence="1">Uncharacterized protein</fullName>
    </submittedName>
</protein>
<accession>A0A1Q8ZJV7</accession>
<organism evidence="1 2">
    <name type="scientific">Symbiodinium microadriaticum</name>
    <name type="common">Dinoflagellate</name>
    <name type="synonym">Zooxanthella microadriatica</name>
    <dbReference type="NCBI Taxonomy" id="2951"/>
    <lineage>
        <taxon>Eukaryota</taxon>
        <taxon>Sar</taxon>
        <taxon>Alveolata</taxon>
        <taxon>Dinophyceae</taxon>
        <taxon>Suessiales</taxon>
        <taxon>Symbiodiniaceae</taxon>
        <taxon>Symbiodinium</taxon>
    </lineage>
</organism>
<name>A0A1Q8ZJV7_SYMMI</name>
<reference evidence="1 2" key="1">
    <citation type="submission" date="2016-02" db="EMBL/GenBank/DDBJ databases">
        <title>Genome analysis of coral dinoflagellate symbionts highlights evolutionary adaptations to a symbiotic lifestyle.</title>
        <authorList>
            <person name="Aranda M."/>
            <person name="Li Y."/>
            <person name="Liew Y.J."/>
            <person name="Baumgarten S."/>
            <person name="Simakov O."/>
            <person name="Wilson M."/>
            <person name="Piel J."/>
            <person name="Ashoor H."/>
            <person name="Bougouffa S."/>
            <person name="Bajic V.B."/>
            <person name="Ryu T."/>
            <person name="Ravasi T."/>
            <person name="Bayer T."/>
            <person name="Micklem G."/>
            <person name="Kim H."/>
            <person name="Bhak J."/>
            <person name="Lajeunesse T.C."/>
            <person name="Voolstra C.R."/>
        </authorList>
    </citation>
    <scope>NUCLEOTIDE SEQUENCE [LARGE SCALE GENOMIC DNA]</scope>
    <source>
        <strain evidence="1 2">CCMP2467</strain>
    </source>
</reference>
<keyword evidence="2" id="KW-1185">Reference proteome</keyword>